<evidence type="ECO:0000256" key="4">
    <source>
        <dbReference type="ARBA" id="ARBA00022989"/>
    </source>
</evidence>
<evidence type="ECO:0000259" key="7">
    <source>
        <dbReference type="Pfam" id="PF02687"/>
    </source>
</evidence>
<accession>A0ABW4GJ92</accession>
<feature type="transmembrane region" description="Helical" evidence="6">
    <location>
        <begin position="99"/>
        <end position="124"/>
    </location>
</feature>
<evidence type="ECO:0000256" key="2">
    <source>
        <dbReference type="ARBA" id="ARBA00022475"/>
    </source>
</evidence>
<protein>
    <submittedName>
        <fullName evidence="8">FtsX-like permease family protein</fullName>
    </submittedName>
</protein>
<sequence>MTLMLAWNNVRTNVTGFVGSFVAVVMAVMFVSGSGLLVVGAGADDELNGIMGLLVLSALVSGFTSIFVVSGTLSLHVLRQRRTWGLLRSVGMTPRQVRRLVGAEALVVAVLAGAAGCALAVPYAEALAALLRVVGFAPRGVPVEVTPGPFVLALVVGLVVTLSAARVAARKAVRAGPLEVLRESAAQQRLMPWPRAVTGVVALAGGAVLLWLVPQVKASGTFPTGMGATMALCVGASALGPLLLRAMGWTLGGPVALLDPGAGMLARSSLITQPRRAMAVASPVMLTVALACTFLFAVATSDAAAGVTRVGPAAWVAPVLVGSAVAYTVISVLNATAMSMAERAEEFRLLRSAGAQPGQLARAVGWESLIVTCAGALLGTGIAAASLTAMGKAVTGELWFAYSLPEYLGLVVVCAVSGLIAGLVSTRKARNGPLVS</sequence>
<keyword evidence="4 6" id="KW-1133">Transmembrane helix</keyword>
<dbReference type="InterPro" id="IPR003838">
    <property type="entry name" value="ABC3_permease_C"/>
</dbReference>
<dbReference type="Proteomes" id="UP001597097">
    <property type="component" value="Unassembled WGS sequence"/>
</dbReference>
<evidence type="ECO:0000313" key="9">
    <source>
        <dbReference type="Proteomes" id="UP001597097"/>
    </source>
</evidence>
<gene>
    <name evidence="8" type="ORF">ACFSJ0_35465</name>
</gene>
<feature type="transmembrane region" description="Helical" evidence="6">
    <location>
        <begin position="49"/>
        <end position="78"/>
    </location>
</feature>
<keyword evidence="3 6" id="KW-0812">Transmembrane</keyword>
<feature type="transmembrane region" description="Helical" evidence="6">
    <location>
        <begin position="369"/>
        <end position="387"/>
    </location>
</feature>
<evidence type="ECO:0000256" key="1">
    <source>
        <dbReference type="ARBA" id="ARBA00004651"/>
    </source>
</evidence>
<keyword evidence="9" id="KW-1185">Reference proteome</keyword>
<dbReference type="PANTHER" id="PTHR30287">
    <property type="entry name" value="MEMBRANE COMPONENT OF PREDICTED ABC SUPERFAMILY METABOLITE UPTAKE TRANSPORTER"/>
    <property type="match status" value="1"/>
</dbReference>
<feature type="domain" description="ABC3 transporter permease C-terminal" evidence="7">
    <location>
        <begin position="58"/>
        <end position="176"/>
    </location>
</feature>
<evidence type="ECO:0000313" key="8">
    <source>
        <dbReference type="EMBL" id="MFD1542398.1"/>
    </source>
</evidence>
<comment type="caution">
    <text evidence="8">The sequence shown here is derived from an EMBL/GenBank/DDBJ whole genome shotgun (WGS) entry which is preliminary data.</text>
</comment>
<reference evidence="9" key="1">
    <citation type="journal article" date="2019" name="Int. J. Syst. Evol. Microbiol.">
        <title>The Global Catalogue of Microorganisms (GCM) 10K type strain sequencing project: providing services to taxonomists for standard genome sequencing and annotation.</title>
        <authorList>
            <consortium name="The Broad Institute Genomics Platform"/>
            <consortium name="The Broad Institute Genome Sequencing Center for Infectious Disease"/>
            <person name="Wu L."/>
            <person name="Ma J."/>
        </authorList>
    </citation>
    <scope>NUCLEOTIDE SEQUENCE [LARGE SCALE GENOMIC DNA]</scope>
    <source>
        <strain evidence="9">CGMCC 1.15399</strain>
    </source>
</reference>
<organism evidence="8 9">
    <name type="scientific">Nonomuraea guangzhouensis</name>
    <dbReference type="NCBI Taxonomy" id="1291555"/>
    <lineage>
        <taxon>Bacteria</taxon>
        <taxon>Bacillati</taxon>
        <taxon>Actinomycetota</taxon>
        <taxon>Actinomycetes</taxon>
        <taxon>Streptosporangiales</taxon>
        <taxon>Streptosporangiaceae</taxon>
        <taxon>Nonomuraea</taxon>
    </lineage>
</organism>
<evidence type="ECO:0000256" key="3">
    <source>
        <dbReference type="ARBA" id="ARBA00022692"/>
    </source>
</evidence>
<evidence type="ECO:0000256" key="5">
    <source>
        <dbReference type="ARBA" id="ARBA00023136"/>
    </source>
</evidence>
<evidence type="ECO:0000256" key="6">
    <source>
        <dbReference type="SAM" id="Phobius"/>
    </source>
</evidence>
<feature type="transmembrane region" description="Helical" evidence="6">
    <location>
        <begin position="21"/>
        <end position="43"/>
    </location>
</feature>
<keyword evidence="2" id="KW-1003">Cell membrane</keyword>
<feature type="transmembrane region" description="Helical" evidence="6">
    <location>
        <begin position="312"/>
        <end position="333"/>
    </location>
</feature>
<name>A0ABW4GJ92_9ACTN</name>
<comment type="subcellular location">
    <subcellularLocation>
        <location evidence="1">Cell membrane</location>
        <topology evidence="1">Multi-pass membrane protein</topology>
    </subcellularLocation>
</comment>
<proteinExistence type="predicted"/>
<dbReference type="PANTHER" id="PTHR30287:SF1">
    <property type="entry name" value="INNER MEMBRANE PROTEIN"/>
    <property type="match status" value="1"/>
</dbReference>
<feature type="transmembrane region" description="Helical" evidence="6">
    <location>
        <begin position="407"/>
        <end position="426"/>
    </location>
</feature>
<feature type="transmembrane region" description="Helical" evidence="6">
    <location>
        <begin position="150"/>
        <end position="169"/>
    </location>
</feature>
<feature type="domain" description="ABC3 transporter permease C-terminal" evidence="7">
    <location>
        <begin position="321"/>
        <end position="432"/>
    </location>
</feature>
<keyword evidence="5 6" id="KW-0472">Membrane</keyword>
<dbReference type="RefSeq" id="WP_219531369.1">
    <property type="nucleotide sequence ID" value="NZ_JAHKRM010000011.1"/>
</dbReference>
<feature type="transmembrane region" description="Helical" evidence="6">
    <location>
        <begin position="225"/>
        <end position="244"/>
    </location>
</feature>
<dbReference type="InterPro" id="IPR038766">
    <property type="entry name" value="Membrane_comp_ABC_pdt"/>
</dbReference>
<dbReference type="Pfam" id="PF02687">
    <property type="entry name" value="FtsX"/>
    <property type="match status" value="2"/>
</dbReference>
<feature type="transmembrane region" description="Helical" evidence="6">
    <location>
        <begin position="190"/>
        <end position="213"/>
    </location>
</feature>
<dbReference type="EMBL" id="JBHUCM010000031">
    <property type="protein sequence ID" value="MFD1542398.1"/>
    <property type="molecule type" value="Genomic_DNA"/>
</dbReference>
<feature type="transmembrane region" description="Helical" evidence="6">
    <location>
        <begin position="277"/>
        <end position="300"/>
    </location>
</feature>